<reference evidence="2 3" key="1">
    <citation type="submission" date="2019-06" db="EMBL/GenBank/DDBJ databases">
        <title>Draft genomes of female and male turbot (Scophthalmus maximus).</title>
        <authorList>
            <person name="Xu H."/>
            <person name="Xu X.-W."/>
            <person name="Shao C."/>
            <person name="Chen S."/>
        </authorList>
    </citation>
    <scope>NUCLEOTIDE SEQUENCE [LARGE SCALE GENOMIC DNA]</scope>
    <source>
        <strain evidence="2">Ysfricsl-2016a</strain>
        <tissue evidence="2">Blood</tissue>
    </source>
</reference>
<protein>
    <recommendedName>
        <fullName evidence="4">Ankyrin repeat domain-containing protein 10-like</fullName>
    </recommendedName>
</protein>
<feature type="region of interest" description="Disordered" evidence="1">
    <location>
        <begin position="119"/>
        <end position="139"/>
    </location>
</feature>
<proteinExistence type="predicted"/>
<feature type="compositionally biased region" description="Low complexity" evidence="1">
    <location>
        <begin position="119"/>
        <end position="134"/>
    </location>
</feature>
<sequence>MVPTISPCHIQISCSVTKSEVRRVCSLALLSLSLRNASGQTAADLAHAHGFLDCFRFVSNPQEHLLQPDGLRESGVQNGSGPWGQGSLSRKRLPASVDSGHTKKARRAEDVLVQVHGSGAEEVESMSVEESAQELGPGETEAEDCYVEIINGSIVLLLSNRFAVRFILIYFKAVDDTKGVTNGHHQTLPRAAQDEPEPPKTSPPPANRPATAVSTQRSSPDMCGSLHLTGSPSSCVSQRPAWWGLMGADCRDFQHYGHYHGFGDTAEELSDSGHVQYGGIQAEHRYKQAVAGTVHLYHSS</sequence>
<dbReference type="AlphaFoldDB" id="A0A6A4TUI5"/>
<evidence type="ECO:0000313" key="3">
    <source>
        <dbReference type="Proteomes" id="UP000438429"/>
    </source>
</evidence>
<evidence type="ECO:0000256" key="1">
    <source>
        <dbReference type="SAM" id="MobiDB-lite"/>
    </source>
</evidence>
<feature type="region of interest" description="Disordered" evidence="1">
    <location>
        <begin position="68"/>
        <end position="107"/>
    </location>
</feature>
<name>A0A6A4TUI5_SCOMX</name>
<accession>A0A6A4TUI5</accession>
<dbReference type="Proteomes" id="UP000438429">
    <property type="component" value="Unassembled WGS sequence"/>
</dbReference>
<organism evidence="2 3">
    <name type="scientific">Scophthalmus maximus</name>
    <name type="common">Turbot</name>
    <name type="synonym">Psetta maxima</name>
    <dbReference type="NCBI Taxonomy" id="52904"/>
    <lineage>
        <taxon>Eukaryota</taxon>
        <taxon>Metazoa</taxon>
        <taxon>Chordata</taxon>
        <taxon>Craniata</taxon>
        <taxon>Vertebrata</taxon>
        <taxon>Euteleostomi</taxon>
        <taxon>Actinopterygii</taxon>
        <taxon>Neopterygii</taxon>
        <taxon>Teleostei</taxon>
        <taxon>Neoteleostei</taxon>
        <taxon>Acanthomorphata</taxon>
        <taxon>Carangaria</taxon>
        <taxon>Pleuronectiformes</taxon>
        <taxon>Pleuronectoidei</taxon>
        <taxon>Scophthalmidae</taxon>
        <taxon>Scophthalmus</taxon>
    </lineage>
</organism>
<evidence type="ECO:0008006" key="4">
    <source>
        <dbReference type="Google" id="ProtNLM"/>
    </source>
</evidence>
<feature type="region of interest" description="Disordered" evidence="1">
    <location>
        <begin position="180"/>
        <end position="224"/>
    </location>
</feature>
<gene>
    <name evidence="2" type="ORF">F2P81_002191</name>
</gene>
<comment type="caution">
    <text evidence="2">The sequence shown here is derived from an EMBL/GenBank/DDBJ whole genome shotgun (WGS) entry which is preliminary data.</text>
</comment>
<dbReference type="EMBL" id="VEVO01000002">
    <property type="protein sequence ID" value="KAF0045662.1"/>
    <property type="molecule type" value="Genomic_DNA"/>
</dbReference>
<evidence type="ECO:0000313" key="2">
    <source>
        <dbReference type="EMBL" id="KAF0045662.1"/>
    </source>
</evidence>